<keyword evidence="2 7" id="KW-0436">Ligase</keyword>
<dbReference type="Gene3D" id="1.10.1160.10">
    <property type="entry name" value="Glutamyl-trna Synthetase, Domain 2"/>
    <property type="match status" value="1"/>
</dbReference>
<feature type="domain" description="Glutamyl/glutaminyl-tRNA synthetase class Ib catalytic" evidence="8">
    <location>
        <begin position="1"/>
        <end position="127"/>
    </location>
</feature>
<dbReference type="Gene3D" id="1.10.10.350">
    <property type="match status" value="1"/>
</dbReference>
<dbReference type="Pfam" id="PF00749">
    <property type="entry name" value="tRNA-synt_1c"/>
    <property type="match status" value="1"/>
</dbReference>
<dbReference type="InterPro" id="IPR020058">
    <property type="entry name" value="Glu/Gln-tRNA-synth_Ib_cat-dom"/>
</dbReference>
<name>A0A930W1I9_9ACTN</name>
<dbReference type="SUPFAM" id="SSF52374">
    <property type="entry name" value="Nucleotidylyl transferase"/>
    <property type="match status" value="1"/>
</dbReference>
<keyword evidence="4 7" id="KW-0067">ATP-binding</keyword>
<dbReference type="PANTHER" id="PTHR43311">
    <property type="entry name" value="GLUTAMATE--TRNA LIGASE"/>
    <property type="match status" value="1"/>
</dbReference>
<reference evidence="10" key="1">
    <citation type="submission" date="2020-04" db="EMBL/GenBank/DDBJ databases">
        <title>Deep metagenomics examines the oral microbiome during advanced dental caries in children, revealing novel taxa and co-occurrences with host molecules.</title>
        <authorList>
            <person name="Baker J.L."/>
            <person name="Morton J.T."/>
            <person name="Dinis M."/>
            <person name="Alvarez R."/>
            <person name="Tran N.C."/>
            <person name="Knight R."/>
            <person name="Edlund A."/>
        </authorList>
    </citation>
    <scope>NUCLEOTIDE SEQUENCE</scope>
    <source>
        <strain evidence="10">JCVI_38_bin.5</strain>
    </source>
</reference>
<dbReference type="InterPro" id="IPR020061">
    <property type="entry name" value="Glu_tRNA_lig_a-bdl"/>
</dbReference>
<organism evidence="10 11">
    <name type="scientific">Lancefieldella rimae</name>
    <dbReference type="NCBI Taxonomy" id="1383"/>
    <lineage>
        <taxon>Bacteria</taxon>
        <taxon>Bacillati</taxon>
        <taxon>Actinomycetota</taxon>
        <taxon>Coriobacteriia</taxon>
        <taxon>Coriobacteriales</taxon>
        <taxon>Atopobiaceae</taxon>
        <taxon>Lancefieldella</taxon>
    </lineage>
</organism>
<proteinExistence type="inferred from homology"/>
<dbReference type="InterPro" id="IPR008925">
    <property type="entry name" value="aa_tRNA-synth_I_cd-bd_sf"/>
</dbReference>
<accession>A0A930W1I9</accession>
<comment type="caution">
    <text evidence="10">The sequence shown here is derived from an EMBL/GenBank/DDBJ whole genome shotgun (WGS) entry which is preliminary data.</text>
</comment>
<dbReference type="InterPro" id="IPR045462">
    <property type="entry name" value="aa-tRNA-synth_I_cd-bd"/>
</dbReference>
<dbReference type="Gene3D" id="3.40.50.620">
    <property type="entry name" value="HUPs"/>
    <property type="match status" value="1"/>
</dbReference>
<evidence type="ECO:0000313" key="11">
    <source>
        <dbReference type="Proteomes" id="UP000698335"/>
    </source>
</evidence>
<dbReference type="GO" id="GO:0004818">
    <property type="term" value="F:glutamate-tRNA ligase activity"/>
    <property type="evidence" value="ECO:0007669"/>
    <property type="project" value="TreeGrafter"/>
</dbReference>
<dbReference type="SUPFAM" id="SSF48163">
    <property type="entry name" value="An anticodon-binding domain of class I aminoacyl-tRNA synthetases"/>
    <property type="match status" value="1"/>
</dbReference>
<keyword evidence="3 7" id="KW-0547">Nucleotide-binding</keyword>
<dbReference type="InterPro" id="IPR014729">
    <property type="entry name" value="Rossmann-like_a/b/a_fold"/>
</dbReference>
<evidence type="ECO:0000256" key="2">
    <source>
        <dbReference type="ARBA" id="ARBA00022598"/>
    </source>
</evidence>
<evidence type="ECO:0000313" key="10">
    <source>
        <dbReference type="EMBL" id="MBF4808108.1"/>
    </source>
</evidence>
<evidence type="ECO:0000259" key="8">
    <source>
        <dbReference type="Pfam" id="PF00749"/>
    </source>
</evidence>
<evidence type="ECO:0000259" key="9">
    <source>
        <dbReference type="Pfam" id="PF19269"/>
    </source>
</evidence>
<dbReference type="InterPro" id="IPR020751">
    <property type="entry name" value="aa-tRNA-synth_I_codon-bd_sub2"/>
</dbReference>
<feature type="domain" description="Aminoacyl-tRNA synthetase class I anticodon-binding" evidence="9">
    <location>
        <begin position="171"/>
        <end position="299"/>
    </location>
</feature>
<gene>
    <name evidence="10" type="ORF">HXK26_05380</name>
</gene>
<evidence type="ECO:0000256" key="7">
    <source>
        <dbReference type="RuleBase" id="RU363037"/>
    </source>
</evidence>
<sequence>TYNFATVVDDALMGITHIIRGDDHLSNTPRQIMVYEALGAPVPEFAHISMILGPDGKKLSKRHGATSVEEYRDAGYLSDAFVNYLALLGWSLDGETTIVPRDVLASQFSLDHVSKNPAKSDPERLNWINATYLSAMDNKTFSVQVLIPELVSAGLEPVSGTETDAEKIYATRPAWYDLLSEILKPRTTVSPDVVEKSRFLYEGAEVTLDEKSVSKSLAKDGAVSILEAAHDALLPVSEWTPENIDTALEVLPEQLDLKKRVVFQAVRVAECGNMVSPPLGESMALLGKDIALARLERALKIAR</sequence>
<dbReference type="PANTHER" id="PTHR43311:SF2">
    <property type="entry name" value="GLUTAMATE--TRNA LIGASE, MITOCHONDRIAL-RELATED"/>
    <property type="match status" value="1"/>
</dbReference>
<evidence type="ECO:0000256" key="5">
    <source>
        <dbReference type="ARBA" id="ARBA00022917"/>
    </source>
</evidence>
<dbReference type="GO" id="GO:0005524">
    <property type="term" value="F:ATP binding"/>
    <property type="evidence" value="ECO:0007669"/>
    <property type="project" value="UniProtKB-KW"/>
</dbReference>
<dbReference type="GO" id="GO:0006424">
    <property type="term" value="P:glutamyl-tRNA aminoacylation"/>
    <property type="evidence" value="ECO:0007669"/>
    <property type="project" value="TreeGrafter"/>
</dbReference>
<evidence type="ECO:0000256" key="1">
    <source>
        <dbReference type="ARBA" id="ARBA00007894"/>
    </source>
</evidence>
<evidence type="ECO:0000256" key="6">
    <source>
        <dbReference type="ARBA" id="ARBA00023146"/>
    </source>
</evidence>
<dbReference type="EMBL" id="JABZGW010000230">
    <property type="protein sequence ID" value="MBF4808108.1"/>
    <property type="molecule type" value="Genomic_DNA"/>
</dbReference>
<protein>
    <submittedName>
        <fullName evidence="10">Glutamate--tRNA ligase</fullName>
    </submittedName>
</protein>
<dbReference type="InterPro" id="IPR049940">
    <property type="entry name" value="GluQ/Sye"/>
</dbReference>
<keyword evidence="6 7" id="KW-0030">Aminoacyl-tRNA synthetase</keyword>
<dbReference type="Pfam" id="PF19269">
    <property type="entry name" value="Anticodon_2"/>
    <property type="match status" value="1"/>
</dbReference>
<dbReference type="Proteomes" id="UP000698335">
    <property type="component" value="Unassembled WGS sequence"/>
</dbReference>
<feature type="non-terminal residue" evidence="10">
    <location>
        <position position="1"/>
    </location>
</feature>
<dbReference type="GO" id="GO:0005829">
    <property type="term" value="C:cytosol"/>
    <property type="evidence" value="ECO:0007669"/>
    <property type="project" value="TreeGrafter"/>
</dbReference>
<evidence type="ECO:0000256" key="4">
    <source>
        <dbReference type="ARBA" id="ARBA00022840"/>
    </source>
</evidence>
<evidence type="ECO:0000256" key="3">
    <source>
        <dbReference type="ARBA" id="ARBA00022741"/>
    </source>
</evidence>
<keyword evidence="5 7" id="KW-0648">Protein biosynthesis</keyword>
<dbReference type="GO" id="GO:0000049">
    <property type="term" value="F:tRNA binding"/>
    <property type="evidence" value="ECO:0007669"/>
    <property type="project" value="InterPro"/>
</dbReference>
<dbReference type="AlphaFoldDB" id="A0A930W1I9"/>
<comment type="similarity">
    <text evidence="1">Belongs to the class-I aminoacyl-tRNA synthetase family. Glutamate--tRNA ligase type 1 subfamily.</text>
</comment>